<keyword evidence="5 7" id="KW-0832">Ubl conjugation</keyword>
<organism evidence="11 12">
    <name type="scientific">Pichia californica</name>
    <dbReference type="NCBI Taxonomy" id="460514"/>
    <lineage>
        <taxon>Eukaryota</taxon>
        <taxon>Fungi</taxon>
        <taxon>Dikarya</taxon>
        <taxon>Ascomycota</taxon>
        <taxon>Saccharomycotina</taxon>
        <taxon>Pichiomycetes</taxon>
        <taxon>Pichiales</taxon>
        <taxon>Pichiaceae</taxon>
        <taxon>Pichia</taxon>
    </lineage>
</organism>
<name>A0A9P6WGD0_9ASCO</name>
<feature type="domain" description="Autophagy protein ATG5 alpha-helical bundle region" evidence="9">
    <location>
        <begin position="139"/>
        <end position="192"/>
    </location>
</feature>
<sequence>MSIIIPKLWDSKICCKINYLNPNNDNNNTLYLTINRNSYLYFKLEEIFEFFKLNISQIPYIWFQDEFSGRILDWNLPIDILFNLFQYNNNYFKISLKISILTTSLLNSISQLQSQSILSYQHHFQSIKNPNFNDVFIFLEKYWRNIIKESCYILNNSSNLIMSMSMQNSINFWNSVKNLNYLEFEKNFNKFKNFNPLNLPLKLYFIKNSNLLFINQPNIHKFFNINSNNKITLFDLLNKLFDNTKNLKCISHGIELPLDSPLIELYFLMKHLDSFLHIIVLS</sequence>
<comment type="function">
    <text evidence="7">Involved in cytoplasm to vacuole transport (Cvt) and autophagic vesicle formation.</text>
</comment>
<comment type="similarity">
    <text evidence="2 7">Belongs to the ATG5 family.</text>
</comment>
<dbReference type="AlphaFoldDB" id="A0A9P6WGD0"/>
<keyword evidence="7" id="KW-0813">Transport</keyword>
<evidence type="ECO:0000313" key="12">
    <source>
        <dbReference type="Proteomes" id="UP000697127"/>
    </source>
</evidence>
<dbReference type="InterPro" id="IPR042527">
    <property type="entry name" value="Atg5_UblA_dom_sf"/>
</dbReference>
<keyword evidence="12" id="KW-1185">Reference proteome</keyword>
<dbReference type="InterPro" id="IPR042526">
    <property type="entry name" value="Atg5_HR"/>
</dbReference>
<keyword evidence="7" id="KW-0472">Membrane</keyword>
<evidence type="ECO:0000313" key="11">
    <source>
        <dbReference type="EMBL" id="KAG0686616.1"/>
    </source>
</evidence>
<dbReference type="Proteomes" id="UP000697127">
    <property type="component" value="Unassembled WGS sequence"/>
</dbReference>
<dbReference type="Gene3D" id="1.10.246.190">
    <property type="entry name" value="Autophagy protein Apg5, helix rich domain"/>
    <property type="match status" value="1"/>
</dbReference>
<evidence type="ECO:0000256" key="6">
    <source>
        <dbReference type="ARBA" id="ARBA00023006"/>
    </source>
</evidence>
<feature type="domain" description="Autophagy protein ATG5 UblB" evidence="8">
    <location>
        <begin position="198"/>
        <end position="280"/>
    </location>
</feature>
<keyword evidence="6 7" id="KW-0072">Autophagy</keyword>
<evidence type="ECO:0000259" key="9">
    <source>
        <dbReference type="Pfam" id="PF20637"/>
    </source>
</evidence>
<dbReference type="PANTHER" id="PTHR13040">
    <property type="entry name" value="AUTOPHAGY PROTEIN 5"/>
    <property type="match status" value="1"/>
</dbReference>
<dbReference type="GO" id="GO:0005776">
    <property type="term" value="C:autophagosome"/>
    <property type="evidence" value="ECO:0007669"/>
    <property type="project" value="TreeGrafter"/>
</dbReference>
<dbReference type="Pfam" id="PF20638">
    <property type="entry name" value="ATG5_UblA"/>
    <property type="match status" value="1"/>
</dbReference>
<dbReference type="Pfam" id="PF04106">
    <property type="entry name" value="ATG5_UblB"/>
    <property type="match status" value="1"/>
</dbReference>
<dbReference type="GO" id="GO:0044233">
    <property type="term" value="C:mitochondria-associated endoplasmic reticulum membrane contact site"/>
    <property type="evidence" value="ECO:0007669"/>
    <property type="project" value="TreeGrafter"/>
</dbReference>
<dbReference type="EMBL" id="PUHW01000429">
    <property type="protein sequence ID" value="KAG0686616.1"/>
    <property type="molecule type" value="Genomic_DNA"/>
</dbReference>
<evidence type="ECO:0000259" key="10">
    <source>
        <dbReference type="Pfam" id="PF20638"/>
    </source>
</evidence>
<comment type="subcellular location">
    <subcellularLocation>
        <location evidence="1 7">Preautophagosomal structure membrane</location>
        <topology evidence="1 7">Peripheral membrane protein</topology>
    </subcellularLocation>
</comment>
<dbReference type="GO" id="GO:0000422">
    <property type="term" value="P:autophagy of mitochondrion"/>
    <property type="evidence" value="ECO:0007669"/>
    <property type="project" value="TreeGrafter"/>
</dbReference>
<dbReference type="Gene3D" id="3.10.20.620">
    <property type="match status" value="1"/>
</dbReference>
<evidence type="ECO:0000259" key="8">
    <source>
        <dbReference type="Pfam" id="PF04106"/>
    </source>
</evidence>
<comment type="caution">
    <text evidence="11">The sequence shown here is derived from an EMBL/GenBank/DDBJ whole genome shotgun (WGS) entry which is preliminary data.</text>
</comment>
<dbReference type="InterPro" id="IPR048318">
    <property type="entry name" value="ATG5_UblB"/>
</dbReference>
<dbReference type="InterPro" id="IPR048939">
    <property type="entry name" value="ATG5_UblA"/>
</dbReference>
<reference evidence="11" key="1">
    <citation type="submission" date="2020-11" db="EMBL/GenBank/DDBJ databases">
        <title>Kefir isolates.</title>
        <authorList>
            <person name="Marcisauskas S."/>
            <person name="Kim Y."/>
            <person name="Blasche S."/>
        </authorList>
    </citation>
    <scope>NUCLEOTIDE SEQUENCE</scope>
    <source>
        <strain evidence="11">Olga-1</strain>
    </source>
</reference>
<evidence type="ECO:0000256" key="7">
    <source>
        <dbReference type="RuleBase" id="RU361202"/>
    </source>
</evidence>
<proteinExistence type="inferred from homology"/>
<dbReference type="PANTHER" id="PTHR13040:SF2">
    <property type="entry name" value="AUTOPHAGY PROTEIN 5"/>
    <property type="match status" value="1"/>
</dbReference>
<gene>
    <name evidence="11" type="primary">ATG5</name>
    <name evidence="11" type="ORF">C6P40_003691</name>
</gene>
<dbReference type="InterPro" id="IPR048940">
    <property type="entry name" value="ATG5_HBR"/>
</dbReference>
<dbReference type="Pfam" id="PF20637">
    <property type="entry name" value="ATG5_HBR"/>
    <property type="match status" value="1"/>
</dbReference>
<dbReference type="GO" id="GO:0034274">
    <property type="term" value="C:Atg12-Atg5-Atg16 complex"/>
    <property type="evidence" value="ECO:0007669"/>
    <property type="project" value="TreeGrafter"/>
</dbReference>
<dbReference type="Gene3D" id="3.10.20.90">
    <property type="entry name" value="Phosphatidylinositol 3-kinase Catalytic Subunit, Chain A, domain 1"/>
    <property type="match status" value="1"/>
</dbReference>
<protein>
    <recommendedName>
        <fullName evidence="7">Autophagy protein 5</fullName>
    </recommendedName>
</protein>
<accession>A0A9P6WGD0</accession>
<feature type="domain" description="Autophagy protein ATG5 UblA" evidence="10">
    <location>
        <begin position="8"/>
        <end position="96"/>
    </location>
</feature>
<dbReference type="GO" id="GO:0006995">
    <property type="term" value="P:cellular response to nitrogen starvation"/>
    <property type="evidence" value="ECO:0007669"/>
    <property type="project" value="TreeGrafter"/>
</dbReference>
<evidence type="ECO:0000256" key="4">
    <source>
        <dbReference type="ARBA" id="ARBA00022499"/>
    </source>
</evidence>
<evidence type="ECO:0000256" key="5">
    <source>
        <dbReference type="ARBA" id="ARBA00022843"/>
    </source>
</evidence>
<dbReference type="InterPro" id="IPR007239">
    <property type="entry name" value="Atg5"/>
</dbReference>
<evidence type="ECO:0000256" key="2">
    <source>
        <dbReference type="ARBA" id="ARBA00006910"/>
    </source>
</evidence>
<evidence type="ECO:0000256" key="1">
    <source>
        <dbReference type="ARBA" id="ARBA00004623"/>
    </source>
</evidence>
<comment type="subunit">
    <text evidence="3 7">Conjugated with ATG12.</text>
</comment>
<dbReference type="GO" id="GO:0034727">
    <property type="term" value="P:piecemeal microautophagy of the nucleus"/>
    <property type="evidence" value="ECO:0007669"/>
    <property type="project" value="TreeGrafter"/>
</dbReference>
<evidence type="ECO:0000256" key="3">
    <source>
        <dbReference type="ARBA" id="ARBA00011554"/>
    </source>
</evidence>
<dbReference type="GO" id="GO:0019776">
    <property type="term" value="F:Atg8-family ligase activity"/>
    <property type="evidence" value="ECO:0007669"/>
    <property type="project" value="TreeGrafter"/>
</dbReference>
<dbReference type="GO" id="GO:0061908">
    <property type="term" value="C:phagophore"/>
    <property type="evidence" value="ECO:0007669"/>
    <property type="project" value="TreeGrafter"/>
</dbReference>
<keyword evidence="4 7" id="KW-1017">Isopeptide bond</keyword>
<dbReference type="GO" id="GO:0034045">
    <property type="term" value="C:phagophore assembly site membrane"/>
    <property type="evidence" value="ECO:0007669"/>
    <property type="project" value="UniProtKB-SubCell"/>
</dbReference>